<name>A0AAV5TQ78_9BILA</name>
<keyword evidence="2" id="KW-1185">Reference proteome</keyword>
<proteinExistence type="predicted"/>
<organism evidence="1 2">
    <name type="scientific">Pristionchus entomophagus</name>
    <dbReference type="NCBI Taxonomy" id="358040"/>
    <lineage>
        <taxon>Eukaryota</taxon>
        <taxon>Metazoa</taxon>
        <taxon>Ecdysozoa</taxon>
        <taxon>Nematoda</taxon>
        <taxon>Chromadorea</taxon>
        <taxon>Rhabditida</taxon>
        <taxon>Rhabditina</taxon>
        <taxon>Diplogasteromorpha</taxon>
        <taxon>Diplogasteroidea</taxon>
        <taxon>Neodiplogasteridae</taxon>
        <taxon>Pristionchus</taxon>
    </lineage>
</organism>
<feature type="non-terminal residue" evidence="1">
    <location>
        <position position="1"/>
    </location>
</feature>
<comment type="caution">
    <text evidence="1">The sequence shown here is derived from an EMBL/GenBank/DDBJ whole genome shotgun (WGS) entry which is preliminary data.</text>
</comment>
<accession>A0AAV5TQ78</accession>
<gene>
    <name evidence="1" type="ORF">PENTCL1PPCAC_18625</name>
</gene>
<dbReference type="EMBL" id="BTSX01000004">
    <property type="protein sequence ID" value="GMS96450.1"/>
    <property type="molecule type" value="Genomic_DNA"/>
</dbReference>
<sequence length="159" mass="17228">SLLLQYYSTPTVSIMHSAALILALASVATALQFTDKVVERSPTHEMVALAPVDLAALPAWDQKDFEKRHPELVRSTSAPRAAGEETFVPGQVLFGNGGFFLPSFAQNSMMMQPAQMAAPLFMVQQPLQLSGDSVVRSDLGDFKWSSIQTDGDSDISVIQ</sequence>
<dbReference type="AlphaFoldDB" id="A0AAV5TQ78"/>
<dbReference type="Proteomes" id="UP001432027">
    <property type="component" value="Unassembled WGS sequence"/>
</dbReference>
<protein>
    <submittedName>
        <fullName evidence="1">Uncharacterized protein</fullName>
    </submittedName>
</protein>
<reference evidence="1" key="1">
    <citation type="submission" date="2023-10" db="EMBL/GenBank/DDBJ databases">
        <title>Genome assembly of Pristionchus species.</title>
        <authorList>
            <person name="Yoshida K."/>
            <person name="Sommer R.J."/>
        </authorList>
    </citation>
    <scope>NUCLEOTIDE SEQUENCE</scope>
    <source>
        <strain evidence="1">RS0144</strain>
    </source>
</reference>
<evidence type="ECO:0000313" key="1">
    <source>
        <dbReference type="EMBL" id="GMS96450.1"/>
    </source>
</evidence>
<evidence type="ECO:0000313" key="2">
    <source>
        <dbReference type="Proteomes" id="UP001432027"/>
    </source>
</evidence>